<feature type="compositionally biased region" description="Basic and acidic residues" evidence="13">
    <location>
        <begin position="849"/>
        <end position="858"/>
    </location>
</feature>
<dbReference type="PROSITE" id="PS50405">
    <property type="entry name" value="GST_CTER"/>
    <property type="match status" value="1"/>
</dbReference>
<dbReference type="GO" id="GO:0004818">
    <property type="term" value="F:glutamate-tRNA ligase activity"/>
    <property type="evidence" value="ECO:0007669"/>
    <property type="project" value="UniProtKB-EC"/>
</dbReference>
<dbReference type="GO" id="GO:0005829">
    <property type="term" value="C:cytosol"/>
    <property type="evidence" value="ECO:0007669"/>
    <property type="project" value="TreeGrafter"/>
</dbReference>
<feature type="region of interest" description="Disordered" evidence="13">
    <location>
        <begin position="836"/>
        <end position="858"/>
    </location>
</feature>
<feature type="region of interest" description="Disordered" evidence="13">
    <location>
        <begin position="312"/>
        <end position="348"/>
    </location>
</feature>
<dbReference type="InterPro" id="IPR020059">
    <property type="entry name" value="Glu/Gln-tRNA-synth_Ib_codon-bd"/>
</dbReference>
<dbReference type="GO" id="GO:0005524">
    <property type="term" value="F:ATP binding"/>
    <property type="evidence" value="ECO:0007669"/>
    <property type="project" value="UniProtKB-KW"/>
</dbReference>
<dbReference type="AlphaFoldDB" id="A0A9P6W9J2"/>
<keyword evidence="16" id="KW-1185">Reference proteome</keyword>
<evidence type="ECO:0000256" key="10">
    <source>
        <dbReference type="ARBA" id="ARBA00030865"/>
    </source>
</evidence>
<dbReference type="HAMAP" id="MF_02076">
    <property type="entry name" value="Glu_tRNA_synth_type2"/>
    <property type="match status" value="1"/>
</dbReference>
<evidence type="ECO:0000256" key="3">
    <source>
        <dbReference type="ARBA" id="ARBA00012835"/>
    </source>
</evidence>
<comment type="caution">
    <text evidence="15">The sequence shown here is derived from an EMBL/GenBank/DDBJ whole genome shotgun (WGS) entry which is preliminary data.</text>
</comment>
<evidence type="ECO:0000256" key="4">
    <source>
        <dbReference type="ARBA" id="ARBA00022490"/>
    </source>
</evidence>
<dbReference type="InterPro" id="IPR014729">
    <property type="entry name" value="Rossmann-like_a/b/a_fold"/>
</dbReference>
<dbReference type="GO" id="GO:0017102">
    <property type="term" value="C:methionyl glutamyl tRNA synthetase complex"/>
    <property type="evidence" value="ECO:0007669"/>
    <property type="project" value="TreeGrafter"/>
</dbReference>
<evidence type="ECO:0000256" key="6">
    <source>
        <dbReference type="ARBA" id="ARBA00022741"/>
    </source>
</evidence>
<dbReference type="FunFam" id="3.40.50.620:FF:000037">
    <property type="entry name" value="Glutamine--tRNA ligase cytoplasmic"/>
    <property type="match status" value="1"/>
</dbReference>
<gene>
    <name evidence="15" type="ORF">C6P46_004940</name>
</gene>
<evidence type="ECO:0000256" key="12">
    <source>
        <dbReference type="RuleBase" id="RU363037"/>
    </source>
</evidence>
<proteinExistence type="inferred from homology"/>
<dbReference type="Proteomes" id="UP000777482">
    <property type="component" value="Unassembled WGS sequence"/>
</dbReference>
<dbReference type="InterPro" id="IPR049437">
    <property type="entry name" value="tRNA-synt_1c_C2"/>
</dbReference>
<dbReference type="Pfam" id="PF03950">
    <property type="entry name" value="tRNA-synt_1c_C"/>
    <property type="match status" value="1"/>
</dbReference>
<dbReference type="InterPro" id="IPR036282">
    <property type="entry name" value="Glutathione-S-Trfase_C_sf"/>
</dbReference>
<dbReference type="EC" id="6.1.1.17" evidence="3"/>
<evidence type="ECO:0000313" key="15">
    <source>
        <dbReference type="EMBL" id="KAG0666370.1"/>
    </source>
</evidence>
<dbReference type="InterPro" id="IPR020058">
    <property type="entry name" value="Glu/Gln-tRNA-synth_Ib_cat-dom"/>
</dbReference>
<dbReference type="SUPFAM" id="SSF52374">
    <property type="entry name" value="Nucleotidylyl transferase"/>
    <property type="match status" value="1"/>
</dbReference>
<keyword evidence="7 12" id="KW-0067">ATP-binding</keyword>
<comment type="catalytic activity">
    <reaction evidence="11">
        <text>tRNA(Glu) + L-glutamate + ATP = L-glutamyl-tRNA(Glu) + AMP + diphosphate</text>
        <dbReference type="Rhea" id="RHEA:23540"/>
        <dbReference type="Rhea" id="RHEA-COMP:9663"/>
        <dbReference type="Rhea" id="RHEA-COMP:9680"/>
        <dbReference type="ChEBI" id="CHEBI:29985"/>
        <dbReference type="ChEBI" id="CHEBI:30616"/>
        <dbReference type="ChEBI" id="CHEBI:33019"/>
        <dbReference type="ChEBI" id="CHEBI:78442"/>
        <dbReference type="ChEBI" id="CHEBI:78520"/>
        <dbReference type="ChEBI" id="CHEBI:456215"/>
        <dbReference type="EC" id="6.1.1.17"/>
    </reaction>
</comment>
<dbReference type="PROSITE" id="PS51257">
    <property type="entry name" value="PROKAR_LIPOPROTEIN"/>
    <property type="match status" value="1"/>
</dbReference>
<keyword evidence="6 12" id="KW-0547">Nucleotide-binding</keyword>
<accession>A0A9P6W9J2</accession>
<evidence type="ECO:0000313" key="16">
    <source>
        <dbReference type="Proteomes" id="UP000777482"/>
    </source>
</evidence>
<dbReference type="SUPFAM" id="SSF47616">
    <property type="entry name" value="GST C-terminal domain-like"/>
    <property type="match status" value="1"/>
</dbReference>
<dbReference type="Pfam" id="PF20974">
    <property type="entry name" value="tRNA-synt_1c_C2"/>
    <property type="match status" value="1"/>
</dbReference>
<evidence type="ECO:0000259" key="14">
    <source>
        <dbReference type="PROSITE" id="PS50405"/>
    </source>
</evidence>
<dbReference type="InterPro" id="IPR020056">
    <property type="entry name" value="Rbsml_bL25/Gln-tRNA_synth_N"/>
</dbReference>
<keyword evidence="8 12" id="KW-0648">Protein biosynthesis</keyword>
<dbReference type="InterPro" id="IPR004526">
    <property type="entry name" value="Glu-tRNA-synth_arc/euk"/>
</dbReference>
<dbReference type="PANTHER" id="PTHR43097:SF5">
    <property type="entry name" value="GLUTAMATE--TRNA LIGASE"/>
    <property type="match status" value="1"/>
</dbReference>
<dbReference type="PRINTS" id="PR00987">
    <property type="entry name" value="TRNASYNTHGLU"/>
</dbReference>
<keyword evidence="5 12" id="KW-0436">Ligase</keyword>
<dbReference type="Gene3D" id="2.40.240.10">
    <property type="entry name" value="Ribosomal Protein L25, Chain P"/>
    <property type="match status" value="1"/>
</dbReference>
<dbReference type="InterPro" id="IPR010987">
    <property type="entry name" value="Glutathione-S-Trfase_C-like"/>
</dbReference>
<comment type="similarity">
    <text evidence="2">Belongs to the class-I aminoacyl-tRNA synthetase family. Glutamate--tRNA ligase type 2 subfamily.</text>
</comment>
<feature type="region of interest" description="Disordered" evidence="13">
    <location>
        <begin position="757"/>
        <end position="816"/>
    </location>
</feature>
<dbReference type="NCBIfam" id="TIGR00463">
    <property type="entry name" value="gltX_arch"/>
    <property type="match status" value="1"/>
</dbReference>
<keyword evidence="9 12" id="KW-0030">Aminoacyl-tRNA synthetase</keyword>
<comment type="subcellular location">
    <subcellularLocation>
        <location evidence="1">Cytoplasm</location>
    </subcellularLocation>
</comment>
<protein>
    <recommendedName>
        <fullName evidence="3">glutamate--tRNA ligase</fullName>
        <ecNumber evidence="3">6.1.1.17</ecNumber>
    </recommendedName>
    <alternativeName>
        <fullName evidence="10">Glutamyl-tRNA synthetase</fullName>
    </alternativeName>
</protein>
<dbReference type="PANTHER" id="PTHR43097">
    <property type="entry name" value="GLUTAMINE-TRNA LIGASE"/>
    <property type="match status" value="1"/>
</dbReference>
<keyword evidence="4" id="KW-0963">Cytoplasm</keyword>
<organism evidence="15 16">
    <name type="scientific">Rhodotorula mucilaginosa</name>
    <name type="common">Yeast</name>
    <name type="synonym">Rhodotorula rubra</name>
    <dbReference type="NCBI Taxonomy" id="5537"/>
    <lineage>
        <taxon>Eukaryota</taxon>
        <taxon>Fungi</taxon>
        <taxon>Dikarya</taxon>
        <taxon>Basidiomycota</taxon>
        <taxon>Pucciniomycotina</taxon>
        <taxon>Microbotryomycetes</taxon>
        <taxon>Sporidiobolales</taxon>
        <taxon>Sporidiobolaceae</taxon>
        <taxon>Rhodotorula</taxon>
    </lineage>
</organism>
<evidence type="ECO:0000256" key="1">
    <source>
        <dbReference type="ARBA" id="ARBA00004496"/>
    </source>
</evidence>
<evidence type="ECO:0000256" key="7">
    <source>
        <dbReference type="ARBA" id="ARBA00022840"/>
    </source>
</evidence>
<dbReference type="SUPFAM" id="SSF50715">
    <property type="entry name" value="Ribosomal protein L25-like"/>
    <property type="match status" value="1"/>
</dbReference>
<dbReference type="Gene3D" id="1.20.1050.130">
    <property type="match status" value="1"/>
</dbReference>
<dbReference type="OrthoDB" id="10250478at2759"/>
<dbReference type="FunFam" id="2.40.240.10:FF:000004">
    <property type="entry name" value="Glutamyl-tRNA synthetase, cytoplasmic"/>
    <property type="match status" value="1"/>
</dbReference>
<dbReference type="GO" id="GO:0006424">
    <property type="term" value="P:glutamyl-tRNA aminoacylation"/>
    <property type="evidence" value="ECO:0007669"/>
    <property type="project" value="InterPro"/>
</dbReference>
<evidence type="ECO:0000256" key="13">
    <source>
        <dbReference type="SAM" id="MobiDB-lite"/>
    </source>
</evidence>
<evidence type="ECO:0000256" key="5">
    <source>
        <dbReference type="ARBA" id="ARBA00022598"/>
    </source>
</evidence>
<feature type="domain" description="GST C-terminal" evidence="14">
    <location>
        <begin position="48"/>
        <end position="181"/>
    </location>
</feature>
<evidence type="ECO:0000256" key="9">
    <source>
        <dbReference type="ARBA" id="ARBA00023146"/>
    </source>
</evidence>
<dbReference type="FunFam" id="1.10.1160.10:FF:000001">
    <property type="entry name" value="Glutamine--tRNA ligase"/>
    <property type="match status" value="1"/>
</dbReference>
<dbReference type="Gene3D" id="3.40.50.620">
    <property type="entry name" value="HUPs"/>
    <property type="match status" value="1"/>
</dbReference>
<dbReference type="Pfam" id="PF00749">
    <property type="entry name" value="tRNA-synt_1c"/>
    <property type="match status" value="1"/>
</dbReference>
<dbReference type="EMBL" id="PUHQ01000005">
    <property type="protein sequence ID" value="KAG0666370.1"/>
    <property type="molecule type" value="Genomic_DNA"/>
</dbReference>
<sequence>MSRVTVRVIAKSSPQPIGLVAACLALPPASLTLEYVHALDHSDANCSVATDKATVYGLVDCYKALGDAFADHGLVGTSQKQSTEIHSLILQVPPFPPTFQTATSFLQLLERTLTLRPFVATGTSEPTLGDYALFGALKNNVIALGLLTKAPHTQRWYNYLLTRPQVVKAIADVTAQSKVKAPAAEGKGKGKGKGDADAEGAKANATFELGLPNAVKGHVVTRLPPEPSGYLHIESTQAAVLNQYFARMYDGKFLVRFDDTNPSKEKAEFEQSIIEDLALLGIKADATSYTSDYFDTLQQMAVQLIKDGKAYADDTEQEKDSSSSSSNTALSPQMRDERMNGVASARRNLSPEESLARFAEMATGSTEGKRWCLRAKMSIDDPNKALRDPVIYRVNDLPHHRTGTRYKIYPTYDFACPVVDALEGVTHALRTNEYRDRNPQYQWMLDATRSRKVDVWDFGRLAFVYTLLSKRKLKWFVEEGHVSGWDDPRFPTVRGIRRRGMTVEAITQFMLQQGPSQAFLNLEWDSIWNTNKKVIDPVAPRFVALDKEGLVRVKIIGGEGKPAPGQLESKEVLKHKKNPDVGTKTTYYADEIFVEQADAATFNPDEEITLMDWGNAIVRKISRAGADGGPVESLEMELHLAGDFKKTKKKVTWIAAPSEVTPVTLLDYDYLITKKKLEEDDKVEELLNPKTEFRTAAIADHNVRSLPAGSIIQFERKGFYIVDKAFDPSKPDQPAELILIPDGKASSIALKYQVPGGAGGEKEKAAGGGGKKAAGGKTPAKDKDAVAQAKKKGASTKRVGLPEVAPKEPVESVMKSEGTKGYDIPVRTKMYRMDPPYGTEAVETPVATKMHDVKPFDE</sequence>
<reference evidence="15 16" key="1">
    <citation type="submission" date="2020-11" db="EMBL/GenBank/DDBJ databases">
        <title>Kefir isolates.</title>
        <authorList>
            <person name="Marcisauskas S."/>
            <person name="Kim Y."/>
            <person name="Blasche S."/>
        </authorList>
    </citation>
    <scope>NUCLEOTIDE SEQUENCE [LARGE SCALE GENOMIC DNA]</scope>
    <source>
        <strain evidence="15 16">KR</strain>
    </source>
</reference>
<dbReference type="InterPro" id="IPR000924">
    <property type="entry name" value="Glu/Gln-tRNA-synth"/>
</dbReference>
<dbReference type="InterPro" id="IPR011035">
    <property type="entry name" value="Ribosomal_bL25/Gln-tRNA_synth"/>
</dbReference>
<dbReference type="InterPro" id="IPR050132">
    <property type="entry name" value="Gln/Glu-tRNA_Ligase"/>
</dbReference>
<name>A0A9P6W9J2_RHOMI</name>
<evidence type="ECO:0000256" key="11">
    <source>
        <dbReference type="ARBA" id="ARBA00048351"/>
    </source>
</evidence>
<evidence type="ECO:0000256" key="2">
    <source>
        <dbReference type="ARBA" id="ARBA00008927"/>
    </source>
</evidence>
<evidence type="ECO:0000256" key="8">
    <source>
        <dbReference type="ARBA" id="ARBA00022917"/>
    </source>
</evidence>